<dbReference type="Proteomes" id="UP001647509">
    <property type="component" value="Unassembled WGS sequence"/>
</dbReference>
<sequence length="252" mass="29034">MRSIKSLFILTLIFNLCSCEVVQEVHFNADQSGQYSLGFDLSEMMHMGAAAESDSKKEQIDSLIVFADILELKKDSISKLSPEKQAKLKQLEAYSIDIKSDTTTNQFKMKINYDFKNLEDLALFSEKLRDQDIQELDLIGNKMKTTDKSKTDEIFNINDSFETTFNKDKFTLNISPEALAKSEKEKDTTMTADNPMANLMRFKLKYTFPYRIKKVSNQNAKVLSDFKGIEINANLYQMMSDPKFFDTEVEFE</sequence>
<dbReference type="EMBL" id="JAHKPD010000008">
    <property type="protein sequence ID" value="MBU2949749.1"/>
    <property type="molecule type" value="Genomic_DNA"/>
</dbReference>
<proteinExistence type="predicted"/>
<evidence type="ECO:0000313" key="2">
    <source>
        <dbReference type="Proteomes" id="UP001647509"/>
    </source>
</evidence>
<name>A0ACC5U620_9FLAO</name>
<gene>
    <name evidence="1" type="ORF">KO493_03445</name>
</gene>
<accession>A0ACC5U620</accession>
<reference evidence="1" key="1">
    <citation type="submission" date="2021-05" db="EMBL/GenBank/DDBJ databases">
        <title>Draft genomes of bacteria isolated from model marine particles.</title>
        <authorList>
            <person name="Datta M.S."/>
            <person name="Schwartzman J.A."/>
            <person name="Enke T.N."/>
            <person name="Saavedra J."/>
            <person name="Cermak N."/>
            <person name="Cordero O.X."/>
        </authorList>
    </citation>
    <scope>NUCLEOTIDE SEQUENCE</scope>
    <source>
        <strain evidence="1">I2M19</strain>
    </source>
</reference>
<keyword evidence="2" id="KW-1185">Reference proteome</keyword>
<evidence type="ECO:0000313" key="1">
    <source>
        <dbReference type="EMBL" id="MBU2949749.1"/>
    </source>
</evidence>
<organism evidence="1 2">
    <name type="scientific">Pseudotamlana agarivorans</name>
    <dbReference type="NCBI Taxonomy" id="481183"/>
    <lineage>
        <taxon>Bacteria</taxon>
        <taxon>Pseudomonadati</taxon>
        <taxon>Bacteroidota</taxon>
        <taxon>Flavobacteriia</taxon>
        <taxon>Flavobacteriales</taxon>
        <taxon>Flavobacteriaceae</taxon>
        <taxon>Pseudotamlana</taxon>
    </lineage>
</organism>
<comment type="caution">
    <text evidence="1">The sequence shown here is derived from an EMBL/GenBank/DDBJ whole genome shotgun (WGS) entry which is preliminary data.</text>
</comment>
<protein>
    <submittedName>
        <fullName evidence="1">Uncharacterized protein</fullName>
    </submittedName>
</protein>